<dbReference type="Pfam" id="PF02571">
    <property type="entry name" value="CbiJ"/>
    <property type="match status" value="1"/>
</dbReference>
<organism evidence="4 5">
    <name type="scientific">Corynebacterium poyangense</name>
    <dbReference type="NCBI Taxonomy" id="2684405"/>
    <lineage>
        <taxon>Bacteria</taxon>
        <taxon>Bacillati</taxon>
        <taxon>Actinomycetota</taxon>
        <taxon>Actinomycetes</taxon>
        <taxon>Mycobacteriales</taxon>
        <taxon>Corynebacteriaceae</taxon>
        <taxon>Corynebacterium</taxon>
    </lineage>
</organism>
<dbReference type="GO" id="GO:0009236">
    <property type="term" value="P:cobalamin biosynthetic process"/>
    <property type="evidence" value="ECO:0007669"/>
    <property type="project" value="UniProtKB-UniPathway"/>
</dbReference>
<gene>
    <name evidence="4" type="ORF">GP475_05840</name>
</gene>
<sequence length="246" mass="26945">MRVLIIGGSEPAHMLAHELVQRQWWVTTVLPEPGLAPAGQVRIGDLGGPAGLARFIINHGVEFIIDASHPFAETPSLHASEAARATGTPYFQLTQPPWQPGPQDRWQIVGDTGTAARLCARNFHHILLDFWKAPHLAQDFHEDHDNLYVLRTPAQGRGRSAPGRTPPRFRILPTPPSDVSVEKQLLRDNQIDGIVLRNTGDSSAEPTLDAARELAIPVVLIDRPPTPPALVQCHSLAEVLDALHAR</sequence>
<evidence type="ECO:0000256" key="1">
    <source>
        <dbReference type="ARBA" id="ARBA00004953"/>
    </source>
</evidence>
<evidence type="ECO:0000256" key="3">
    <source>
        <dbReference type="ARBA" id="ARBA00023002"/>
    </source>
</evidence>
<dbReference type="SUPFAM" id="SSF53822">
    <property type="entry name" value="Periplasmic binding protein-like I"/>
    <property type="match status" value="1"/>
</dbReference>
<dbReference type="KEGG" id="cpoy:GP475_05840"/>
<dbReference type="PANTHER" id="PTHR36925:SF1">
    <property type="entry name" value="COBALT-PRECORRIN-6A REDUCTASE"/>
    <property type="match status" value="1"/>
</dbReference>
<dbReference type="RefSeq" id="WP_187975670.1">
    <property type="nucleotide sequence ID" value="NZ_CP046884.1"/>
</dbReference>
<comment type="pathway">
    <text evidence="1">Cofactor biosynthesis; adenosylcobalamin biosynthesis.</text>
</comment>
<dbReference type="InterPro" id="IPR003723">
    <property type="entry name" value="Precorrin-6x_reduct"/>
</dbReference>
<protein>
    <submittedName>
        <fullName evidence="4">Cobalt-precorrin-6A reductase</fullName>
    </submittedName>
</protein>
<evidence type="ECO:0000313" key="5">
    <source>
        <dbReference type="Proteomes" id="UP000516320"/>
    </source>
</evidence>
<dbReference type="EMBL" id="CP046884">
    <property type="protein sequence ID" value="QNQ90214.1"/>
    <property type="molecule type" value="Genomic_DNA"/>
</dbReference>
<dbReference type="GO" id="GO:0016994">
    <property type="term" value="F:precorrin-6A reductase activity"/>
    <property type="evidence" value="ECO:0007669"/>
    <property type="project" value="InterPro"/>
</dbReference>
<name>A0A7H0SNT9_9CORY</name>
<evidence type="ECO:0000256" key="2">
    <source>
        <dbReference type="ARBA" id="ARBA00022573"/>
    </source>
</evidence>
<proteinExistence type="predicted"/>
<dbReference type="Proteomes" id="UP000516320">
    <property type="component" value="Chromosome"/>
</dbReference>
<reference evidence="4 5" key="1">
    <citation type="submission" date="2019-12" db="EMBL/GenBank/DDBJ databases">
        <title>Corynebacterium sp. nov., isolated from feces of the Anser Albifrons in China.</title>
        <authorList>
            <person name="Liu Q."/>
        </authorList>
    </citation>
    <scope>NUCLEOTIDE SEQUENCE [LARGE SCALE GENOMIC DNA]</scope>
    <source>
        <strain evidence="4 5">4H37-19</strain>
    </source>
</reference>
<accession>A0A7H0SNT9</accession>
<evidence type="ECO:0000313" key="4">
    <source>
        <dbReference type="EMBL" id="QNQ90214.1"/>
    </source>
</evidence>
<dbReference type="PROSITE" id="PS51014">
    <property type="entry name" value="COBK_CBIJ"/>
    <property type="match status" value="1"/>
</dbReference>
<keyword evidence="2" id="KW-0169">Cobalamin biosynthesis</keyword>
<keyword evidence="3" id="KW-0560">Oxidoreductase</keyword>
<dbReference type="PANTHER" id="PTHR36925">
    <property type="entry name" value="COBALT-PRECORRIN-6A REDUCTASE"/>
    <property type="match status" value="1"/>
</dbReference>
<dbReference type="UniPathway" id="UPA00148"/>
<dbReference type="Gene3D" id="3.40.50.2300">
    <property type="match status" value="1"/>
</dbReference>
<dbReference type="AlphaFoldDB" id="A0A7H0SNT9"/>
<keyword evidence="5" id="KW-1185">Reference proteome</keyword>
<dbReference type="InterPro" id="IPR028082">
    <property type="entry name" value="Peripla_BP_I"/>
</dbReference>